<dbReference type="GO" id="GO:0007005">
    <property type="term" value="P:mitochondrion organization"/>
    <property type="evidence" value="ECO:0007669"/>
    <property type="project" value="TreeGrafter"/>
</dbReference>
<dbReference type="GO" id="GO:0003723">
    <property type="term" value="F:RNA binding"/>
    <property type="evidence" value="ECO:0007669"/>
    <property type="project" value="TreeGrafter"/>
</dbReference>
<dbReference type="EMBL" id="CVRI01000042">
    <property type="protein sequence ID" value="CRK95707.1"/>
    <property type="molecule type" value="Genomic_DNA"/>
</dbReference>
<sequence length="401" mass="47036">MFRSKSLYTKLTNAITNAAALNVTARRTLYSPTSLGIDRFLEAREKSKLQINNIDQFKSKMLEFTSEENTKSMVFTEDLKNMLHISDKDDLDLLVKMIKRFNLQSKEVRFGNFIFGTPIMRLLHFLKEPEIALQLFKDSSLKGFFDQIMSYHLLLDLLFQSEQYQDILNTFDIIKSRQIQGGRFPKNVIVLTFAACYKLNTPESYEYARKLWKEILDSGIVPMRRAVTFFASLALDQASPQIALEILSVVRQQNYLTVRSIKVLSLVKLQRYDDVLPVLQSVFHDESEGFTKKTFPSDVIETLREEFKKSPENEIKIKFKKIVDFLKEHDHITSNSLDEILCSEIEQMPMQNFTMNDDSRNRGRNNEWNQPRNDQRRYQRQNSNYSYGSYRNQRPGLNEMN</sequence>
<dbReference type="GO" id="GO:0050684">
    <property type="term" value="P:regulation of mRNA processing"/>
    <property type="evidence" value="ECO:0007669"/>
    <property type="project" value="InterPro"/>
</dbReference>
<feature type="compositionally biased region" description="Polar residues" evidence="1">
    <location>
        <begin position="380"/>
        <end position="392"/>
    </location>
</feature>
<evidence type="ECO:0000313" key="3">
    <source>
        <dbReference type="Proteomes" id="UP000183832"/>
    </source>
</evidence>
<dbReference type="PANTHER" id="PTHR14700">
    <property type="entry name" value="PENTATRICOPEPTIDE REPEAT-CONTAINING PROTEIN 2, MITOCHONDRIAL"/>
    <property type="match status" value="1"/>
</dbReference>
<gene>
    <name evidence="2" type="ORF">CLUMA_CG009164</name>
</gene>
<dbReference type="InterPro" id="IPR034629">
    <property type="entry name" value="PTCD2"/>
</dbReference>
<evidence type="ECO:0000313" key="2">
    <source>
        <dbReference type="EMBL" id="CRK95707.1"/>
    </source>
</evidence>
<reference evidence="2 3" key="1">
    <citation type="submission" date="2015-04" db="EMBL/GenBank/DDBJ databases">
        <authorList>
            <person name="Syromyatnikov M.Y."/>
            <person name="Popov V.N."/>
        </authorList>
    </citation>
    <scope>NUCLEOTIDE SEQUENCE [LARGE SCALE GENOMIC DNA]</scope>
</reference>
<proteinExistence type="predicted"/>
<organism evidence="2 3">
    <name type="scientific">Clunio marinus</name>
    <dbReference type="NCBI Taxonomy" id="568069"/>
    <lineage>
        <taxon>Eukaryota</taxon>
        <taxon>Metazoa</taxon>
        <taxon>Ecdysozoa</taxon>
        <taxon>Arthropoda</taxon>
        <taxon>Hexapoda</taxon>
        <taxon>Insecta</taxon>
        <taxon>Pterygota</taxon>
        <taxon>Neoptera</taxon>
        <taxon>Endopterygota</taxon>
        <taxon>Diptera</taxon>
        <taxon>Nematocera</taxon>
        <taxon>Chironomoidea</taxon>
        <taxon>Chironomidae</taxon>
        <taxon>Clunio</taxon>
    </lineage>
</organism>
<dbReference type="Proteomes" id="UP000183832">
    <property type="component" value="Unassembled WGS sequence"/>
</dbReference>
<dbReference type="GO" id="GO:0005739">
    <property type="term" value="C:mitochondrion"/>
    <property type="evidence" value="ECO:0007669"/>
    <property type="project" value="InterPro"/>
</dbReference>
<name>A0A1J1I689_9DIPT</name>
<feature type="region of interest" description="Disordered" evidence="1">
    <location>
        <begin position="353"/>
        <end position="401"/>
    </location>
</feature>
<dbReference type="OrthoDB" id="6073372at2759"/>
<evidence type="ECO:0000256" key="1">
    <source>
        <dbReference type="SAM" id="MobiDB-lite"/>
    </source>
</evidence>
<protein>
    <submittedName>
        <fullName evidence="2">CLUMA_CG009164, isoform A</fullName>
    </submittedName>
</protein>
<keyword evidence="3" id="KW-1185">Reference proteome</keyword>
<dbReference type="AlphaFoldDB" id="A0A1J1I689"/>
<dbReference type="PANTHER" id="PTHR14700:SF0">
    <property type="entry name" value="PENTATRICOPEPTIDE REPEAT-CONTAINING PROTEIN 2, MITOCHONDRIAL"/>
    <property type="match status" value="1"/>
</dbReference>
<accession>A0A1J1I689</accession>